<dbReference type="GO" id="GO:0019778">
    <property type="term" value="F:Atg12 activating enzyme activity"/>
    <property type="evidence" value="ECO:0007669"/>
    <property type="project" value="TreeGrafter"/>
</dbReference>
<evidence type="ECO:0000256" key="4">
    <source>
        <dbReference type="ARBA" id="ARBA00022927"/>
    </source>
</evidence>
<keyword evidence="4 7" id="KW-0653">Protein transport</keyword>
<comment type="function">
    <text evidence="7">E1-like activating enzyme involved in the 2 ubiquitin-like systems required for autophagy.</text>
</comment>
<name>A0AA39H890_9BILA</name>
<dbReference type="GO" id="GO:0034727">
    <property type="term" value="P:piecemeal microautophagy of the nucleus"/>
    <property type="evidence" value="ECO:0007669"/>
    <property type="project" value="TreeGrafter"/>
</dbReference>
<feature type="active site" description="Glycyl thioester intermediate" evidence="6">
    <location>
        <position position="519"/>
    </location>
</feature>
<comment type="caution">
    <text evidence="10">The sequence shown here is derived from an EMBL/GenBank/DDBJ whole genome shotgun (WGS) entry which is preliminary data.</text>
</comment>
<dbReference type="InterPro" id="IPR035985">
    <property type="entry name" value="Ubiquitin-activating_enz"/>
</dbReference>
<comment type="subunit">
    <text evidence="7">Homodimer.</text>
</comment>
<keyword evidence="7" id="KW-0963">Cytoplasm</keyword>
<keyword evidence="5 7" id="KW-0072">Autophagy</keyword>
<evidence type="ECO:0000256" key="1">
    <source>
        <dbReference type="ARBA" id="ARBA00010931"/>
    </source>
</evidence>
<sequence length="649" mass="71595">MTKATFAPFVTAAHGSFWDALSQRKLTEWKLDDSPRCVWAQAAQYKASQKQTSQLQLDHSAFFQPADQIRAGVLNIPGTLILYNTAESFGSADRKALLTAKADAIWSVVKSGKWVQNPALLNSFVLTVYADLKKMVYFYWNCIPALIYPNDVELAETFKPGEDKQLTDLVHSTFLENGNTPFLLVDGKAVAMSEISTVKNPTLVYLDYSNGDELSWNLRNLLAAIAFTRKDLSSINVVASRGANGILSGKISWTRPESEDLPTAVGWERDENGQLRCKRVTLPKVDQAARADQMIDLNLKLISWRLVPDIKLHHYTNARCLVLGSGTLGCNMARALLGWGVKNFTFVDNSTVSLSNPVRQSLFTFKDAQEGKGKAEAAAENLKAIRPTVNAKGISMLIPMPGHSISPSEVAKTQEAVRQLEELIKDHDVVFLLLDSREARWLPSLIAAVHNKLCFTVAIGFNSFLAMRHGGEPTGNIEDSLQDDPRSLPIPGSELSCFFCNDVTAPTNSMRDRTLDQQCTVTRPGACFWATSMATELFASVVQHPLGIDAPADTAQPDDNATVLGATPHMIRGFLNSFKQMTPAVRRNANCTACGADVRKKFVEEGWDFLLKVFNEPAYLEQLTGLDQLHIAAEDVNDQIMAYEDDESV</sequence>
<feature type="domain" description="Ubiquitin-like modifier-activating enzyme Atg7 N-terminal" evidence="9">
    <location>
        <begin position="5"/>
        <end position="283"/>
    </location>
</feature>
<dbReference type="EMBL" id="JAUCMV010000004">
    <property type="protein sequence ID" value="KAK0400589.1"/>
    <property type="molecule type" value="Genomic_DNA"/>
</dbReference>
<dbReference type="PANTHER" id="PTHR10953">
    <property type="entry name" value="UBIQUITIN-ACTIVATING ENZYME E1"/>
    <property type="match status" value="1"/>
</dbReference>
<dbReference type="InterPro" id="IPR006285">
    <property type="entry name" value="Atg7"/>
</dbReference>
<dbReference type="GO" id="GO:0032446">
    <property type="term" value="P:protein modification by small protein conjugation"/>
    <property type="evidence" value="ECO:0007669"/>
    <property type="project" value="TreeGrafter"/>
</dbReference>
<feature type="domain" description="THIF-type NAD/FAD binding fold" evidence="8">
    <location>
        <begin position="303"/>
        <end position="549"/>
    </location>
</feature>
<evidence type="ECO:0000256" key="6">
    <source>
        <dbReference type="PIRSR" id="PIRSR606285-1"/>
    </source>
</evidence>
<dbReference type="NCBIfam" id="TIGR01381">
    <property type="entry name" value="E1_like_apg7"/>
    <property type="match status" value="1"/>
</dbReference>
<keyword evidence="11" id="KW-1185">Reference proteome</keyword>
<keyword evidence="7" id="KW-0833">Ubl conjugation pathway</keyword>
<evidence type="ECO:0000256" key="7">
    <source>
        <dbReference type="RuleBase" id="RU366022"/>
    </source>
</evidence>
<dbReference type="GO" id="GO:0000045">
    <property type="term" value="P:autophagosome assembly"/>
    <property type="evidence" value="ECO:0007669"/>
    <property type="project" value="TreeGrafter"/>
</dbReference>
<evidence type="ECO:0000259" key="9">
    <source>
        <dbReference type="Pfam" id="PF16420"/>
    </source>
</evidence>
<dbReference type="InterPro" id="IPR045886">
    <property type="entry name" value="ThiF/MoeB/HesA"/>
</dbReference>
<comment type="subcellular location">
    <subcellularLocation>
        <location evidence="7">Cytoplasm</location>
    </subcellularLocation>
    <subcellularLocation>
        <location evidence="7">Preautophagosomal structure</location>
    </subcellularLocation>
</comment>
<dbReference type="FunFam" id="3.40.50.720:FF:000243">
    <property type="entry name" value="Ubiquitin-like modifier-activating enzyme ATG7"/>
    <property type="match status" value="1"/>
</dbReference>
<evidence type="ECO:0000256" key="3">
    <source>
        <dbReference type="ARBA" id="ARBA00022448"/>
    </source>
</evidence>
<organism evidence="10 11">
    <name type="scientific">Steinernema hermaphroditum</name>
    <dbReference type="NCBI Taxonomy" id="289476"/>
    <lineage>
        <taxon>Eukaryota</taxon>
        <taxon>Metazoa</taxon>
        <taxon>Ecdysozoa</taxon>
        <taxon>Nematoda</taxon>
        <taxon>Chromadorea</taxon>
        <taxon>Rhabditida</taxon>
        <taxon>Tylenchina</taxon>
        <taxon>Panagrolaimomorpha</taxon>
        <taxon>Strongyloidoidea</taxon>
        <taxon>Steinernematidae</taxon>
        <taxon>Steinernema</taxon>
    </lineage>
</organism>
<dbReference type="GO" id="GO:0006995">
    <property type="term" value="P:cellular response to nitrogen starvation"/>
    <property type="evidence" value="ECO:0007669"/>
    <property type="project" value="TreeGrafter"/>
</dbReference>
<dbReference type="Gene3D" id="3.40.140.100">
    <property type="entry name" value="Ubiquitin-like modifier-activating enzyme ATG7 C-terminal domain"/>
    <property type="match status" value="1"/>
</dbReference>
<keyword evidence="3 7" id="KW-0813">Transport</keyword>
<dbReference type="Gene3D" id="3.40.50.720">
    <property type="entry name" value="NAD(P)-binding Rossmann-like Domain"/>
    <property type="match status" value="1"/>
</dbReference>
<dbReference type="InterPro" id="IPR042522">
    <property type="entry name" value="Atg7_N_1"/>
</dbReference>
<dbReference type="AlphaFoldDB" id="A0AA39H890"/>
<accession>A0AA39H890</accession>
<evidence type="ECO:0000313" key="10">
    <source>
        <dbReference type="EMBL" id="KAK0400589.1"/>
    </source>
</evidence>
<gene>
    <name evidence="10" type="ORF">QR680_015335</name>
</gene>
<evidence type="ECO:0000256" key="2">
    <source>
        <dbReference type="ARBA" id="ARBA00017647"/>
    </source>
</evidence>
<dbReference type="GO" id="GO:0000422">
    <property type="term" value="P:autophagy of mitochondrion"/>
    <property type="evidence" value="ECO:0007669"/>
    <property type="project" value="TreeGrafter"/>
</dbReference>
<evidence type="ECO:0000259" key="8">
    <source>
        <dbReference type="Pfam" id="PF00899"/>
    </source>
</evidence>
<proteinExistence type="inferred from homology"/>
<dbReference type="InterPro" id="IPR032197">
    <property type="entry name" value="Atg7_N"/>
</dbReference>
<dbReference type="Pfam" id="PF16420">
    <property type="entry name" value="ATG7_N"/>
    <property type="match status" value="1"/>
</dbReference>
<dbReference type="GO" id="GO:0019779">
    <property type="term" value="F:Atg8 activating enzyme activity"/>
    <property type="evidence" value="ECO:0007669"/>
    <property type="project" value="TreeGrafter"/>
</dbReference>
<dbReference type="InterPro" id="IPR000594">
    <property type="entry name" value="ThiF_NAD_FAD-bd"/>
</dbReference>
<evidence type="ECO:0000256" key="5">
    <source>
        <dbReference type="ARBA" id="ARBA00023006"/>
    </source>
</evidence>
<reference evidence="10" key="1">
    <citation type="submission" date="2023-06" db="EMBL/GenBank/DDBJ databases">
        <title>Genomic analysis of the entomopathogenic nematode Steinernema hermaphroditum.</title>
        <authorList>
            <person name="Schwarz E.M."/>
            <person name="Heppert J.K."/>
            <person name="Baniya A."/>
            <person name="Schwartz H.T."/>
            <person name="Tan C.-H."/>
            <person name="Antoshechkin I."/>
            <person name="Sternberg P.W."/>
            <person name="Goodrich-Blair H."/>
            <person name="Dillman A.R."/>
        </authorList>
    </citation>
    <scope>NUCLEOTIDE SEQUENCE</scope>
    <source>
        <strain evidence="10">PS9179</strain>
        <tissue evidence="10">Whole animal</tissue>
    </source>
</reference>
<dbReference type="InterPro" id="IPR042523">
    <property type="entry name" value="Atg7_N_2"/>
</dbReference>
<comment type="similarity">
    <text evidence="1 7">Belongs to the ATG7 family.</text>
</comment>
<evidence type="ECO:0000313" key="11">
    <source>
        <dbReference type="Proteomes" id="UP001175271"/>
    </source>
</evidence>
<dbReference type="SUPFAM" id="SSF69572">
    <property type="entry name" value="Activating enzymes of the ubiquitin-like proteins"/>
    <property type="match status" value="1"/>
</dbReference>
<dbReference type="Pfam" id="PF00899">
    <property type="entry name" value="ThiF"/>
    <property type="match status" value="1"/>
</dbReference>
<dbReference type="GO" id="GO:0000407">
    <property type="term" value="C:phagophore assembly site"/>
    <property type="evidence" value="ECO:0007669"/>
    <property type="project" value="UniProtKB-SubCell"/>
</dbReference>
<protein>
    <recommendedName>
        <fullName evidence="2 7">Ubiquitin-like modifier-activating enzyme ATG7</fullName>
    </recommendedName>
    <alternativeName>
        <fullName evidence="7">Autophagy-related protein 7</fullName>
    </alternativeName>
</protein>
<dbReference type="PANTHER" id="PTHR10953:SF3">
    <property type="entry name" value="UBIQUITIN-LIKE MODIFIER-ACTIVATING ENZYME ATG7"/>
    <property type="match status" value="1"/>
</dbReference>
<dbReference type="Proteomes" id="UP001175271">
    <property type="component" value="Unassembled WGS sequence"/>
</dbReference>
<dbReference type="Gene3D" id="3.40.140.70">
    <property type="entry name" value="Ubiquitin-like modifier-activating enzyme ATG7 N-terminal domain"/>
    <property type="match status" value="1"/>
</dbReference>
<dbReference type="GO" id="GO:0015031">
    <property type="term" value="P:protein transport"/>
    <property type="evidence" value="ECO:0007669"/>
    <property type="project" value="UniProtKB-UniRule"/>
</dbReference>